<name>S4P6F6_9NEOP</name>
<reference evidence="1" key="1">
    <citation type="journal article" date="2013" name="BMC Genomics">
        <title>Unscrambling butterfly oogenesis.</title>
        <authorList>
            <person name="Carter J.M."/>
            <person name="Baker S.C."/>
            <person name="Pink R."/>
            <person name="Carter D.R."/>
            <person name="Collins A."/>
            <person name="Tomlin J."/>
            <person name="Gibbs M."/>
            <person name="Breuker C.J."/>
        </authorList>
    </citation>
    <scope>NUCLEOTIDE SEQUENCE</scope>
    <source>
        <tissue evidence="1">Ovary</tissue>
    </source>
</reference>
<reference evidence="1" key="2">
    <citation type="submission" date="2013-05" db="EMBL/GenBank/DDBJ databases">
        <authorList>
            <person name="Carter J.-M."/>
            <person name="Baker S.C."/>
            <person name="Pink R."/>
            <person name="Carter D.R.F."/>
            <person name="Collins A."/>
            <person name="Tomlin J."/>
            <person name="Gibbs M."/>
            <person name="Breuker C.J."/>
        </authorList>
    </citation>
    <scope>NUCLEOTIDE SEQUENCE</scope>
    <source>
        <tissue evidence="1">Ovary</tissue>
    </source>
</reference>
<sequence length="69" mass="8035">MKRQAKCNELCKRLNTLGVCTITSFELFLMIKNSFQVGLINFETLSQSEYLVRQKIDNGQETQQLLYSK</sequence>
<dbReference type="EMBL" id="GAIX01010370">
    <property type="protein sequence ID" value="JAA82190.1"/>
    <property type="molecule type" value="Transcribed_RNA"/>
</dbReference>
<organism evidence="1">
    <name type="scientific">Pararge aegeria</name>
    <name type="common">speckled wood butterfly</name>
    <dbReference type="NCBI Taxonomy" id="116150"/>
    <lineage>
        <taxon>Eukaryota</taxon>
        <taxon>Metazoa</taxon>
        <taxon>Ecdysozoa</taxon>
        <taxon>Arthropoda</taxon>
        <taxon>Hexapoda</taxon>
        <taxon>Insecta</taxon>
        <taxon>Pterygota</taxon>
        <taxon>Neoptera</taxon>
        <taxon>Endopterygota</taxon>
        <taxon>Lepidoptera</taxon>
        <taxon>Glossata</taxon>
        <taxon>Ditrysia</taxon>
        <taxon>Papilionoidea</taxon>
        <taxon>Nymphalidae</taxon>
        <taxon>Satyrinae</taxon>
        <taxon>Satyrini</taxon>
        <taxon>Parargina</taxon>
        <taxon>Pararge</taxon>
    </lineage>
</organism>
<accession>S4P6F6</accession>
<protein>
    <submittedName>
        <fullName evidence="1">Uncharacterized protein</fullName>
    </submittedName>
</protein>
<dbReference type="AlphaFoldDB" id="S4P6F6"/>
<evidence type="ECO:0000313" key="1">
    <source>
        <dbReference type="EMBL" id="JAA82190.1"/>
    </source>
</evidence>
<proteinExistence type="predicted"/>